<gene>
    <name evidence="3" type="ORF">EVG15_05965</name>
</gene>
<dbReference type="GO" id="GO:0046081">
    <property type="term" value="P:dUTP catabolic process"/>
    <property type="evidence" value="ECO:0007669"/>
    <property type="project" value="TreeGrafter"/>
</dbReference>
<dbReference type="Gene3D" id="1.10.287.1080">
    <property type="entry name" value="MazG-like"/>
    <property type="match status" value="2"/>
</dbReference>
<protein>
    <submittedName>
        <fullName evidence="3">MazG family protein</fullName>
    </submittedName>
</protein>
<dbReference type="GO" id="GO:0046047">
    <property type="term" value="P:TTP catabolic process"/>
    <property type="evidence" value="ECO:0007669"/>
    <property type="project" value="TreeGrafter"/>
</dbReference>
<evidence type="ECO:0000256" key="1">
    <source>
        <dbReference type="SAM" id="MobiDB-lite"/>
    </source>
</evidence>
<dbReference type="GO" id="GO:0046076">
    <property type="term" value="P:dTTP catabolic process"/>
    <property type="evidence" value="ECO:0007669"/>
    <property type="project" value="TreeGrafter"/>
</dbReference>
<dbReference type="FunFam" id="1.10.287.1080:FF:000001">
    <property type="entry name" value="Nucleoside triphosphate pyrophosphohydrolase"/>
    <property type="match status" value="1"/>
</dbReference>
<dbReference type="InterPro" id="IPR004518">
    <property type="entry name" value="MazG-like_dom"/>
</dbReference>
<accession>A0A519BMB7</accession>
<comment type="caution">
    <text evidence="3">The sequence shown here is derived from an EMBL/GenBank/DDBJ whole genome shotgun (WGS) entry which is preliminary data.</text>
</comment>
<dbReference type="Proteomes" id="UP000319296">
    <property type="component" value="Unassembled WGS sequence"/>
</dbReference>
<dbReference type="GO" id="GO:0046061">
    <property type="term" value="P:dATP catabolic process"/>
    <property type="evidence" value="ECO:0007669"/>
    <property type="project" value="TreeGrafter"/>
</dbReference>
<dbReference type="InterPro" id="IPR011551">
    <property type="entry name" value="NTP_PyrPHydrolase_MazG"/>
</dbReference>
<reference evidence="3 4" key="1">
    <citation type="journal article" date="2019" name="ISME J.">
        <title>Insights into ecological role of a new deltaproteobacterial order Candidatus Acidulodesulfobacterales by metagenomics and metatranscriptomics.</title>
        <authorList>
            <person name="Tan S."/>
            <person name="Liu J."/>
            <person name="Fang Y."/>
            <person name="Hedlund B.P."/>
            <person name="Lian Z.H."/>
            <person name="Huang L.Y."/>
            <person name="Li J.T."/>
            <person name="Huang L.N."/>
            <person name="Li W.J."/>
            <person name="Jiang H.C."/>
            <person name="Dong H.L."/>
            <person name="Shu W.S."/>
        </authorList>
    </citation>
    <scope>NUCLEOTIDE SEQUENCE [LARGE SCALE GENOMIC DNA]</scope>
    <source>
        <strain evidence="3">AP1</strain>
    </source>
</reference>
<dbReference type="InterPro" id="IPR048015">
    <property type="entry name" value="NTP-PPase_MazG-like_N"/>
</dbReference>
<proteinExistence type="predicted"/>
<evidence type="ECO:0000313" key="3">
    <source>
        <dbReference type="EMBL" id="RZD18422.1"/>
    </source>
</evidence>
<feature type="region of interest" description="Disordered" evidence="1">
    <location>
        <begin position="142"/>
        <end position="165"/>
    </location>
</feature>
<evidence type="ECO:0000259" key="2">
    <source>
        <dbReference type="Pfam" id="PF03819"/>
    </source>
</evidence>
<dbReference type="InterPro" id="IPR048011">
    <property type="entry name" value="NTP-PPase_MazG-like_C"/>
</dbReference>
<dbReference type="PANTHER" id="PTHR30522">
    <property type="entry name" value="NUCLEOSIDE TRIPHOSPHATE PYROPHOSPHOHYDROLASE"/>
    <property type="match status" value="1"/>
</dbReference>
<dbReference type="AlphaFoldDB" id="A0A519BMB7"/>
<name>A0A519BMB7_9DELT</name>
<dbReference type="GO" id="GO:0006203">
    <property type="term" value="P:dGTP catabolic process"/>
    <property type="evidence" value="ECO:0007669"/>
    <property type="project" value="TreeGrafter"/>
</dbReference>
<dbReference type="EMBL" id="SGBB01000009">
    <property type="protein sequence ID" value="RZD18422.1"/>
    <property type="molecule type" value="Genomic_DNA"/>
</dbReference>
<dbReference type="GO" id="GO:0046052">
    <property type="term" value="P:UTP catabolic process"/>
    <property type="evidence" value="ECO:0007669"/>
    <property type="project" value="TreeGrafter"/>
</dbReference>
<dbReference type="Pfam" id="PF03819">
    <property type="entry name" value="MazG"/>
    <property type="match status" value="1"/>
</dbReference>
<dbReference type="CDD" id="cd11528">
    <property type="entry name" value="NTP-PPase_MazG_Nterm"/>
    <property type="match status" value="1"/>
</dbReference>
<dbReference type="NCBIfam" id="TIGR00444">
    <property type="entry name" value="mazG"/>
    <property type="match status" value="1"/>
</dbReference>
<dbReference type="SUPFAM" id="SSF101386">
    <property type="entry name" value="all-alpha NTP pyrophosphatases"/>
    <property type="match status" value="3"/>
</dbReference>
<evidence type="ECO:0000313" key="4">
    <source>
        <dbReference type="Proteomes" id="UP000319296"/>
    </source>
</evidence>
<feature type="domain" description="NTP pyrophosphohydrolase MazG-like" evidence="2">
    <location>
        <begin position="38"/>
        <end position="111"/>
    </location>
</feature>
<dbReference type="CDD" id="cd11529">
    <property type="entry name" value="NTP-PPase_MazG_Cterm"/>
    <property type="match status" value="1"/>
</dbReference>
<sequence>MNQNKETDSDYKHNGFQGLINIVGQLRSENGCPWDKKQTEETLKPYILEEAYEVIEALDSQDTGEISEELGDLLLQVVFISQIYAEKKIFSIEDVIEKINNKLLRRHPHVFDKTFSLKEGECLDDVILENWEKIKKLEKKNKKQSYNENNINNKSNNNDDNKDGNNNLNINNIINSSIYVIKNMPALHRAYMIQEKASRQGFDFSSIDEALDKISEETSELKKEIENHKSYLININKIKDNQSKLLNKLNNNIGYDKNTGRNLNLNNNNNIGKNEIDKINKKEIKKDNYVLNANENNINKIIEEYGDLLFSIVNIGRLLDLHPCDALNKASDKFVKRFNYIENQLASVHNSNIKSTDTDVLNNLWEEAKKFIK</sequence>
<dbReference type="PANTHER" id="PTHR30522:SF0">
    <property type="entry name" value="NUCLEOSIDE TRIPHOSPHATE PYROPHOSPHOHYDROLASE"/>
    <property type="match status" value="1"/>
</dbReference>
<dbReference type="GO" id="GO:0047429">
    <property type="term" value="F:nucleoside triphosphate diphosphatase activity"/>
    <property type="evidence" value="ECO:0007669"/>
    <property type="project" value="InterPro"/>
</dbReference>
<feature type="compositionally biased region" description="Low complexity" evidence="1">
    <location>
        <begin position="147"/>
        <end position="156"/>
    </location>
</feature>
<organism evidence="3 4">
    <name type="scientific">Candidatus Acididesulfobacter diazotrophicus</name>
    <dbReference type="NCBI Taxonomy" id="2597226"/>
    <lineage>
        <taxon>Bacteria</taxon>
        <taxon>Deltaproteobacteria</taxon>
        <taxon>Candidatus Acidulodesulfobacterales</taxon>
        <taxon>Candidatus Acididesulfobacter</taxon>
    </lineage>
</organism>
<dbReference type="GO" id="GO:0006950">
    <property type="term" value="P:response to stress"/>
    <property type="evidence" value="ECO:0007669"/>
    <property type="project" value="UniProtKB-ARBA"/>
</dbReference>